<organism evidence="1 2">
    <name type="scientific">Panagrolaimus sp. JU765</name>
    <dbReference type="NCBI Taxonomy" id="591449"/>
    <lineage>
        <taxon>Eukaryota</taxon>
        <taxon>Metazoa</taxon>
        <taxon>Ecdysozoa</taxon>
        <taxon>Nematoda</taxon>
        <taxon>Chromadorea</taxon>
        <taxon>Rhabditida</taxon>
        <taxon>Tylenchina</taxon>
        <taxon>Panagrolaimomorpha</taxon>
        <taxon>Panagrolaimoidea</taxon>
        <taxon>Panagrolaimidae</taxon>
        <taxon>Panagrolaimus</taxon>
    </lineage>
</organism>
<reference evidence="2" key="1">
    <citation type="submission" date="2022-11" db="UniProtKB">
        <authorList>
            <consortium name="WormBaseParasite"/>
        </authorList>
    </citation>
    <scope>IDENTIFICATION</scope>
</reference>
<evidence type="ECO:0000313" key="2">
    <source>
        <dbReference type="WBParaSite" id="JU765_v2.g13451.t1"/>
    </source>
</evidence>
<proteinExistence type="predicted"/>
<dbReference type="WBParaSite" id="JU765_v2.g13451.t1">
    <property type="protein sequence ID" value="JU765_v2.g13451.t1"/>
    <property type="gene ID" value="JU765_v2.g13451"/>
</dbReference>
<protein>
    <submittedName>
        <fullName evidence="2">UPAR/Ly6 domain-containing protein</fullName>
    </submittedName>
</protein>
<dbReference type="Proteomes" id="UP000887576">
    <property type="component" value="Unplaced"/>
</dbReference>
<evidence type="ECO:0000313" key="1">
    <source>
        <dbReference type="Proteomes" id="UP000887576"/>
    </source>
</evidence>
<accession>A0AC34Q775</accession>
<name>A0AC34Q775_9BILA</name>
<sequence length="99" mass="10356">MASIGCRNADYCLRSFGVINGKPGSYASCVSRANAPTTCQTYPACSQTVDGEGETASDFKTCCCKTDLCNHDSFVGVAAPELDVQSVSEQVFGTPTRGV</sequence>